<gene>
    <name evidence="1" type="ORF">PCS_02767</name>
</gene>
<evidence type="ECO:0000313" key="1">
    <source>
        <dbReference type="EMBL" id="EMG36264.1"/>
    </source>
</evidence>
<protein>
    <submittedName>
        <fullName evidence="1">Uncharacterized protein</fullName>
    </submittedName>
</protein>
<dbReference type="Proteomes" id="UP000011922">
    <property type="component" value="Unassembled WGS sequence"/>
</dbReference>
<sequence>MNMKQSTMAEAGVWTPDIPPLDRMIPAGLKIATFATG</sequence>
<name>M5PQC9_DESAF</name>
<dbReference type="AlphaFoldDB" id="M5PQC9"/>
<reference evidence="1 2" key="1">
    <citation type="journal article" date="2013" name="Genome Announc.">
        <title>Draft Genome Sequence for Desulfovibrio africanus Strain PCS.</title>
        <authorList>
            <person name="Brown S.D."/>
            <person name="Utturkar S.M."/>
            <person name="Arkin A.P."/>
            <person name="Deutschbauer A.M."/>
            <person name="Elias D.A."/>
            <person name="Hazen T.C."/>
            <person name="Chakraborty R."/>
        </authorList>
    </citation>
    <scope>NUCLEOTIDE SEQUENCE [LARGE SCALE GENOMIC DNA]</scope>
    <source>
        <strain evidence="1 2">PCS</strain>
    </source>
</reference>
<proteinExistence type="predicted"/>
<evidence type="ECO:0000313" key="2">
    <source>
        <dbReference type="Proteomes" id="UP000011922"/>
    </source>
</evidence>
<accession>M5PQC9</accession>
<dbReference type="PATRIC" id="fig|1262666.3.peg.2798"/>
<comment type="caution">
    <text evidence="1">The sequence shown here is derived from an EMBL/GenBank/DDBJ whole genome shotgun (WGS) entry which is preliminary data.</text>
</comment>
<dbReference type="EMBL" id="AOSV01000030">
    <property type="protein sequence ID" value="EMG36264.1"/>
    <property type="molecule type" value="Genomic_DNA"/>
</dbReference>
<organism evidence="1 2">
    <name type="scientific">Desulfocurvibacter africanus PCS</name>
    <dbReference type="NCBI Taxonomy" id="1262666"/>
    <lineage>
        <taxon>Bacteria</taxon>
        <taxon>Pseudomonadati</taxon>
        <taxon>Thermodesulfobacteriota</taxon>
        <taxon>Desulfovibrionia</taxon>
        <taxon>Desulfovibrionales</taxon>
        <taxon>Desulfovibrionaceae</taxon>
        <taxon>Desulfocurvibacter</taxon>
    </lineage>
</organism>